<evidence type="ECO:0000313" key="2">
    <source>
        <dbReference type="Proteomes" id="UP000011700"/>
    </source>
</evidence>
<comment type="caution">
    <text evidence="1">The sequence shown here is derived from an EMBL/GenBank/DDBJ whole genome shotgun (WGS) entry which is preliminary data.</text>
</comment>
<proteinExistence type="predicted"/>
<protein>
    <submittedName>
        <fullName evidence="1">Uncharacterized protein</fullName>
    </submittedName>
</protein>
<dbReference type="RefSeq" id="WP_003302969.1">
    <property type="nucleotide sequence ID" value="NZ_AOBS01000073.1"/>
</dbReference>
<sequence>MQGKDYKDLPQTPEKIDQATRTLAHNSIHLARLLKETQYLGEV</sequence>
<evidence type="ECO:0000313" key="1">
    <source>
        <dbReference type="EMBL" id="EMD98637.1"/>
    </source>
</evidence>
<dbReference type="AlphaFoldDB" id="M2VF74"/>
<name>M2VF74_STUST</name>
<dbReference type="EMBL" id="AOBS01000073">
    <property type="protein sequence ID" value="EMD98637.1"/>
    <property type="molecule type" value="Genomic_DNA"/>
</dbReference>
<dbReference type="Proteomes" id="UP000011700">
    <property type="component" value="Unassembled WGS sequence"/>
</dbReference>
<gene>
    <name evidence="1" type="ORF">B381_18169</name>
</gene>
<reference evidence="1 2" key="1">
    <citation type="journal article" date="2013" name="Genome Announc.">
        <title>Draft Genome of Pseudomonas stutzeri Strain NF13, a Nitrogen Fixer Isolated from the Galapagos Rift Hydrothermal Vent.</title>
        <authorList>
            <person name="Pena A."/>
            <person name="Busquets A."/>
            <person name="Gomila M."/>
            <person name="Mayol J."/>
            <person name="Bosch R."/>
            <person name="Nogales B."/>
            <person name="Garcia-Valdes E."/>
            <person name="Bennasar A."/>
            <person name="Lalucat J."/>
        </authorList>
    </citation>
    <scope>NUCLEOTIDE SEQUENCE [LARGE SCALE GENOMIC DNA]</scope>
    <source>
        <strain evidence="1 2">NF13</strain>
    </source>
</reference>
<organism evidence="1 2">
    <name type="scientific">Stutzerimonas stutzeri NF13</name>
    <dbReference type="NCBI Taxonomy" id="1212548"/>
    <lineage>
        <taxon>Bacteria</taxon>
        <taxon>Pseudomonadati</taxon>
        <taxon>Pseudomonadota</taxon>
        <taxon>Gammaproteobacteria</taxon>
        <taxon>Pseudomonadales</taxon>
        <taxon>Pseudomonadaceae</taxon>
        <taxon>Stutzerimonas</taxon>
    </lineage>
</organism>
<accession>M2VF74</accession>
<dbReference type="PATRIC" id="fig|1212548.4.peg.3571"/>